<dbReference type="Pfam" id="PF25954">
    <property type="entry name" value="Beta-barrel_RND_2"/>
    <property type="match status" value="1"/>
</dbReference>
<dbReference type="InterPro" id="IPR058792">
    <property type="entry name" value="Beta-barrel_RND_2"/>
</dbReference>
<feature type="domain" description="YbhG-like alpha-helical hairpin" evidence="2">
    <location>
        <begin position="113"/>
        <end position="171"/>
    </location>
</feature>
<feature type="domain" description="YknX-like C-terminal permuted SH3-like" evidence="4">
    <location>
        <begin position="300"/>
        <end position="368"/>
    </location>
</feature>
<evidence type="ECO:0000259" key="2">
    <source>
        <dbReference type="Pfam" id="PF25881"/>
    </source>
</evidence>
<dbReference type="FunFam" id="2.40.30.170:FF:000010">
    <property type="entry name" value="Efflux RND transporter periplasmic adaptor subunit"/>
    <property type="match status" value="1"/>
</dbReference>
<evidence type="ECO:0000313" key="6">
    <source>
        <dbReference type="Proteomes" id="UP000192738"/>
    </source>
</evidence>
<dbReference type="InterPro" id="IPR006143">
    <property type="entry name" value="RND_pump_MFP"/>
</dbReference>
<sequence length="375" mass="39257">MLFENKKRVALGLAVVLLLTGVVGYRVYTNIAGNKARASQMTKLQAAAVEVAVVNRRDITPLLVFPASLEPVWSADISAKVDGRINVLTVGEGDVIEDGAVIAELDTSELAAQVMQAEGNLMAAKSSLEQAELDYRRYSALAGQGAISAQVLDTARTKRDLAAGQVRSAEGNSMLLQEKLNNATVAAPKRGVVTKRFVQAGTFARAGSAIVTVADTTTLLAKATVGESQIDDLMVGSMVKVKVDALGGQEFTGTVTRLSPVAATPARTFAAEVTIPNDQGILKAGMFAKVAAPAKVHQGVVAVPESALVLKEDQKTVFVVTADNKVQQRTLRLGYMGDGWAEVLDGVSAGETIVIAGQNKIKDGMEITPVQGGGK</sequence>
<dbReference type="EMBL" id="FWXI01000015">
    <property type="protein sequence ID" value="SMC95889.1"/>
    <property type="molecule type" value="Genomic_DNA"/>
</dbReference>
<dbReference type="InterPro" id="IPR059052">
    <property type="entry name" value="HH_YbhG-like"/>
</dbReference>
<feature type="domain" description="CusB-like beta-barrel" evidence="3">
    <location>
        <begin position="222"/>
        <end position="291"/>
    </location>
</feature>
<protein>
    <submittedName>
        <fullName evidence="5">RND family efflux transporter, MFP subunit</fullName>
    </submittedName>
</protein>
<evidence type="ECO:0000256" key="1">
    <source>
        <dbReference type="ARBA" id="ARBA00009477"/>
    </source>
</evidence>
<dbReference type="OrthoDB" id="1633529at2"/>
<dbReference type="RefSeq" id="WP_084577014.1">
    <property type="nucleotide sequence ID" value="NZ_CP155572.1"/>
</dbReference>
<proteinExistence type="inferred from homology"/>
<dbReference type="SUPFAM" id="SSF111369">
    <property type="entry name" value="HlyD-like secretion proteins"/>
    <property type="match status" value="1"/>
</dbReference>
<organism evidence="5 6">
    <name type="scientific">Sporomusa malonica</name>
    <dbReference type="NCBI Taxonomy" id="112901"/>
    <lineage>
        <taxon>Bacteria</taxon>
        <taxon>Bacillati</taxon>
        <taxon>Bacillota</taxon>
        <taxon>Negativicutes</taxon>
        <taxon>Selenomonadales</taxon>
        <taxon>Sporomusaceae</taxon>
        <taxon>Sporomusa</taxon>
    </lineage>
</organism>
<dbReference type="AlphaFoldDB" id="A0A1W2DEB4"/>
<dbReference type="Gene3D" id="2.40.50.100">
    <property type="match status" value="1"/>
</dbReference>
<dbReference type="Pfam" id="PF25989">
    <property type="entry name" value="YknX_C"/>
    <property type="match status" value="1"/>
</dbReference>
<evidence type="ECO:0000259" key="4">
    <source>
        <dbReference type="Pfam" id="PF25989"/>
    </source>
</evidence>
<dbReference type="Proteomes" id="UP000192738">
    <property type="component" value="Unassembled WGS sequence"/>
</dbReference>
<evidence type="ECO:0000313" key="5">
    <source>
        <dbReference type="EMBL" id="SMC95889.1"/>
    </source>
</evidence>
<dbReference type="PANTHER" id="PTHR30469">
    <property type="entry name" value="MULTIDRUG RESISTANCE PROTEIN MDTA"/>
    <property type="match status" value="1"/>
</dbReference>
<comment type="similarity">
    <text evidence="1">Belongs to the membrane fusion protein (MFP) (TC 8.A.1) family.</text>
</comment>
<dbReference type="Gene3D" id="2.40.420.20">
    <property type="match status" value="1"/>
</dbReference>
<dbReference type="Gene3D" id="2.40.30.170">
    <property type="match status" value="1"/>
</dbReference>
<dbReference type="InterPro" id="IPR058637">
    <property type="entry name" value="YknX-like_C"/>
</dbReference>
<dbReference type="NCBIfam" id="TIGR01730">
    <property type="entry name" value="RND_mfp"/>
    <property type="match status" value="1"/>
</dbReference>
<dbReference type="GO" id="GO:0015562">
    <property type="term" value="F:efflux transmembrane transporter activity"/>
    <property type="evidence" value="ECO:0007669"/>
    <property type="project" value="TreeGrafter"/>
</dbReference>
<gene>
    <name evidence="5" type="ORF">SAMN04488500_11563</name>
</gene>
<dbReference type="Gene3D" id="1.10.287.470">
    <property type="entry name" value="Helix hairpin bin"/>
    <property type="match status" value="1"/>
</dbReference>
<dbReference type="PANTHER" id="PTHR30469:SF15">
    <property type="entry name" value="HLYD FAMILY OF SECRETION PROTEINS"/>
    <property type="match status" value="1"/>
</dbReference>
<reference evidence="5 6" key="1">
    <citation type="submission" date="2017-04" db="EMBL/GenBank/DDBJ databases">
        <authorList>
            <person name="Afonso C.L."/>
            <person name="Miller P.J."/>
            <person name="Scott M.A."/>
            <person name="Spackman E."/>
            <person name="Goraichik I."/>
            <person name="Dimitrov K.M."/>
            <person name="Suarez D.L."/>
            <person name="Swayne D.E."/>
        </authorList>
    </citation>
    <scope>NUCLEOTIDE SEQUENCE [LARGE SCALE GENOMIC DNA]</scope>
    <source>
        <strain evidence="5 6">DSM 5090</strain>
    </source>
</reference>
<dbReference type="GO" id="GO:1990281">
    <property type="term" value="C:efflux pump complex"/>
    <property type="evidence" value="ECO:0007669"/>
    <property type="project" value="TreeGrafter"/>
</dbReference>
<dbReference type="Pfam" id="PF25881">
    <property type="entry name" value="HH_YBHG"/>
    <property type="match status" value="1"/>
</dbReference>
<accession>A0A1W2DEB4</accession>
<evidence type="ECO:0000259" key="3">
    <source>
        <dbReference type="Pfam" id="PF25954"/>
    </source>
</evidence>
<dbReference type="STRING" id="112901.SAMN04488500_11563"/>
<keyword evidence="6" id="KW-1185">Reference proteome</keyword>
<name>A0A1W2DEB4_9FIRM</name>